<proteinExistence type="predicted"/>
<evidence type="ECO:0000313" key="2">
    <source>
        <dbReference type="EMBL" id="KAF7514448.1"/>
    </source>
</evidence>
<gene>
    <name evidence="2" type="ORF">GJ744_000218</name>
</gene>
<dbReference type="AlphaFoldDB" id="A0A8H7ASA6"/>
<evidence type="ECO:0000313" key="3">
    <source>
        <dbReference type="Proteomes" id="UP000606974"/>
    </source>
</evidence>
<dbReference type="EMBL" id="JAACFV010000001">
    <property type="protein sequence ID" value="KAF7514448.1"/>
    <property type="molecule type" value="Genomic_DNA"/>
</dbReference>
<name>A0A8H7ASA6_9EURO</name>
<sequence>MPCNAIPKATIQAPRTHNTTFARPDNGEGRVPRNPAVSQSTKYGDKIVLLGKDTK</sequence>
<protein>
    <submittedName>
        <fullName evidence="2">Uncharacterized protein</fullName>
    </submittedName>
</protein>
<accession>A0A8H7ASA6</accession>
<dbReference type="Proteomes" id="UP000606974">
    <property type="component" value="Unassembled WGS sequence"/>
</dbReference>
<organism evidence="2 3">
    <name type="scientific">Endocarpon pusillum</name>
    <dbReference type="NCBI Taxonomy" id="364733"/>
    <lineage>
        <taxon>Eukaryota</taxon>
        <taxon>Fungi</taxon>
        <taxon>Dikarya</taxon>
        <taxon>Ascomycota</taxon>
        <taxon>Pezizomycotina</taxon>
        <taxon>Eurotiomycetes</taxon>
        <taxon>Chaetothyriomycetidae</taxon>
        <taxon>Verrucariales</taxon>
        <taxon>Verrucariaceae</taxon>
        <taxon>Endocarpon</taxon>
    </lineage>
</organism>
<keyword evidence="3" id="KW-1185">Reference proteome</keyword>
<evidence type="ECO:0000256" key="1">
    <source>
        <dbReference type="SAM" id="MobiDB-lite"/>
    </source>
</evidence>
<feature type="region of interest" description="Disordered" evidence="1">
    <location>
        <begin position="1"/>
        <end position="45"/>
    </location>
</feature>
<reference evidence="2" key="1">
    <citation type="submission" date="2020-02" db="EMBL/GenBank/DDBJ databases">
        <authorList>
            <person name="Palmer J.M."/>
        </authorList>
    </citation>
    <scope>NUCLEOTIDE SEQUENCE</scope>
    <source>
        <strain evidence="2">EPUS1.4</strain>
        <tissue evidence="2">Thallus</tissue>
    </source>
</reference>
<comment type="caution">
    <text evidence="2">The sequence shown here is derived from an EMBL/GenBank/DDBJ whole genome shotgun (WGS) entry which is preliminary data.</text>
</comment>